<keyword evidence="2" id="KW-1185">Reference proteome</keyword>
<sequence length="179" mass="20456">MAPSESLDIEQLPRARHYPLDTPLPFEHYEHRRLVARDVLVNHVMSKLLFPASKGLAQAYDSHRSHENGLHNFTPIKRHDKALARDLELLRKMLATCSIADDVSKPPYSYARTKGASSIVLSRAAPRHRTWNTSLEEEAKVGVSVGEEIQDLVRRHYFETDDACLRMVERNGTRKMLST</sequence>
<reference evidence="1 2" key="1">
    <citation type="submission" date="2015-05" db="EMBL/GenBank/DDBJ databases">
        <title>Distinctive expansion of gene families associated with plant cell wall degradation and secondary metabolism in the genomes of grapevine trunk pathogens.</title>
        <authorList>
            <person name="Lawrence D.P."/>
            <person name="Travadon R."/>
            <person name="Rolshausen P.E."/>
            <person name="Baumgartner K."/>
        </authorList>
    </citation>
    <scope>NUCLEOTIDE SEQUENCE [LARGE SCALE GENOMIC DNA]</scope>
    <source>
        <strain evidence="1">DA912</strain>
    </source>
</reference>
<dbReference type="EMBL" id="LCUC01000406">
    <property type="protein sequence ID" value="KKY31214.1"/>
    <property type="molecule type" value="Genomic_DNA"/>
</dbReference>
<reference evidence="1 2" key="2">
    <citation type="submission" date="2015-05" db="EMBL/GenBank/DDBJ databases">
        <authorList>
            <person name="Morales-Cruz A."/>
            <person name="Amrine K.C."/>
            <person name="Cantu D."/>
        </authorList>
    </citation>
    <scope>NUCLEOTIDE SEQUENCE [LARGE SCALE GENOMIC DNA]</scope>
    <source>
        <strain evidence="1">DA912</strain>
    </source>
</reference>
<comment type="caution">
    <text evidence="1">The sequence shown here is derived from an EMBL/GenBank/DDBJ whole genome shotgun (WGS) entry which is preliminary data.</text>
</comment>
<protein>
    <submittedName>
        <fullName evidence="1">Uncharacterized protein</fullName>
    </submittedName>
</protein>
<dbReference type="Proteomes" id="UP000034680">
    <property type="component" value="Unassembled WGS sequence"/>
</dbReference>
<dbReference type="AlphaFoldDB" id="A0A0G2FAJ5"/>
<accession>A0A0G2FAJ5</accession>
<proteinExistence type="predicted"/>
<dbReference type="OrthoDB" id="5234696at2759"/>
<organism evidence="1 2">
    <name type="scientific">Diaporthe ampelina</name>
    <dbReference type="NCBI Taxonomy" id="1214573"/>
    <lineage>
        <taxon>Eukaryota</taxon>
        <taxon>Fungi</taxon>
        <taxon>Dikarya</taxon>
        <taxon>Ascomycota</taxon>
        <taxon>Pezizomycotina</taxon>
        <taxon>Sordariomycetes</taxon>
        <taxon>Sordariomycetidae</taxon>
        <taxon>Diaporthales</taxon>
        <taxon>Diaporthaceae</taxon>
        <taxon>Diaporthe</taxon>
    </lineage>
</organism>
<name>A0A0G2FAJ5_9PEZI</name>
<evidence type="ECO:0000313" key="2">
    <source>
        <dbReference type="Proteomes" id="UP000034680"/>
    </source>
</evidence>
<gene>
    <name evidence="1" type="ORF">UCDDA912_g08855</name>
</gene>
<dbReference type="STRING" id="1214573.A0A0G2FAJ5"/>
<evidence type="ECO:0000313" key="1">
    <source>
        <dbReference type="EMBL" id="KKY31214.1"/>
    </source>
</evidence>